<reference evidence="2" key="1">
    <citation type="submission" date="2021-01" db="UniProtKB">
        <authorList>
            <consortium name="EnsemblMetazoa"/>
        </authorList>
    </citation>
    <scope>IDENTIFICATION</scope>
</reference>
<evidence type="ECO:0000256" key="1">
    <source>
        <dbReference type="SAM" id="MobiDB-lite"/>
    </source>
</evidence>
<organism evidence="2 3">
    <name type="scientific">Clytia hemisphaerica</name>
    <dbReference type="NCBI Taxonomy" id="252671"/>
    <lineage>
        <taxon>Eukaryota</taxon>
        <taxon>Metazoa</taxon>
        <taxon>Cnidaria</taxon>
        <taxon>Hydrozoa</taxon>
        <taxon>Hydroidolina</taxon>
        <taxon>Leptothecata</taxon>
        <taxon>Obeliida</taxon>
        <taxon>Clytiidae</taxon>
        <taxon>Clytia</taxon>
    </lineage>
</organism>
<feature type="compositionally biased region" description="Polar residues" evidence="1">
    <location>
        <begin position="502"/>
        <end position="520"/>
    </location>
</feature>
<feature type="region of interest" description="Disordered" evidence="1">
    <location>
        <begin position="500"/>
        <end position="579"/>
    </location>
</feature>
<feature type="compositionally biased region" description="Basic residues" evidence="1">
    <location>
        <begin position="735"/>
        <end position="752"/>
    </location>
</feature>
<feature type="compositionally biased region" description="Polar residues" evidence="1">
    <location>
        <begin position="665"/>
        <end position="683"/>
    </location>
</feature>
<feature type="compositionally biased region" description="Basic residues" evidence="1">
    <location>
        <begin position="283"/>
        <end position="303"/>
    </location>
</feature>
<feature type="region of interest" description="Disordered" evidence="1">
    <location>
        <begin position="280"/>
        <end position="311"/>
    </location>
</feature>
<evidence type="ECO:0000313" key="2">
    <source>
        <dbReference type="EnsemblMetazoa" id="CLYHEMP024245.1"/>
    </source>
</evidence>
<feature type="region of interest" description="Disordered" evidence="1">
    <location>
        <begin position="665"/>
        <end position="685"/>
    </location>
</feature>
<protein>
    <submittedName>
        <fullName evidence="2">Uncharacterized protein</fullName>
    </submittedName>
</protein>
<evidence type="ECO:0000313" key="3">
    <source>
        <dbReference type="Proteomes" id="UP000594262"/>
    </source>
</evidence>
<feature type="region of interest" description="Disordered" evidence="1">
    <location>
        <begin position="735"/>
        <end position="762"/>
    </location>
</feature>
<dbReference type="GeneID" id="136814998"/>
<name>A0A7M5XLN0_9CNID</name>
<proteinExistence type="predicted"/>
<dbReference type="Proteomes" id="UP000594262">
    <property type="component" value="Unplaced"/>
</dbReference>
<keyword evidence="3" id="KW-1185">Reference proteome</keyword>
<dbReference type="AlphaFoldDB" id="A0A7M5XLN0"/>
<feature type="compositionally biased region" description="Low complexity" evidence="1">
    <location>
        <begin position="562"/>
        <end position="578"/>
    </location>
</feature>
<accession>A0A7M5XLN0</accession>
<feature type="compositionally biased region" description="Low complexity" evidence="1">
    <location>
        <begin position="640"/>
        <end position="651"/>
    </location>
</feature>
<feature type="region of interest" description="Disordered" evidence="1">
    <location>
        <begin position="630"/>
        <end position="651"/>
    </location>
</feature>
<dbReference type="RefSeq" id="XP_066927536.1">
    <property type="nucleotide sequence ID" value="XM_067071435.1"/>
</dbReference>
<sequence>MNDNLLNFVKLCSLCISLYLLTLYLPSTKFEHKNSPNHGMRRRSPQIVVDDNVGVNDRDQNGVLNVRSPNEINLQILTNTDVDNHNVHLREEYPPKMFEDGSMVTLLKDLVGHNTNLPNHDLCVLLVTFRKMNEEMTNHFHRIIDWNLYEMNNNTSALEFDQELQTINLFSNKLSLLISLEKNLLDVLEMRAKSQGFYDSIKKSEFPTRKVGKNQTGENVKRDLIDYCESFEEGQKLQEAEKLLSQLYDMDRRVKRIEERIGDFRNETQPVEPEHRKIEKELKKAKKPKKQRKQKNKKKKHRKFEPTKPLNSTWSYSNVTSGNTSFTSDNQTIKWMDNNVFGNYTWSNETTKLQNFSLTASKLFTLWSPINATLNQINLNDTQILVKDKAMMKSEDGALSIDGSEILNKDILNGNKNATARSEDGALAVNGTIKILDKRLLDINNNTGLRGEDGALYVNGTIKILEKEIKAAKDLLHSLNDGNGIENPIQAEHRNLTRENDNQTNAFGSGSGNSVPTDNEAQIDVGPMGNDSHLGSQGDKNAIRHGENNPQRMQSDGEENIENNTNDITNSNRTNNRNVLASPQENTSLSAEFPNFNTSNMNDSKLINSNLSSPEIPGEKETEQVNIQQGLPSESEEDVVNNTTSTENNNNTVKETVPKVLHTKPSSIANSLPNSIKTPLNKSPFEKSSTKNNLFFDHHQIKHQNLTSKKGSTFWNNHRSKKSMTPFLRNFRKSRMERKRKARSKNATKRSGTKGMIFKIRL</sequence>
<dbReference type="EnsemblMetazoa" id="CLYHEMT024245.1">
    <property type="protein sequence ID" value="CLYHEMP024245.1"/>
    <property type="gene ID" value="CLYHEMG024245"/>
</dbReference>